<evidence type="ECO:0000313" key="2">
    <source>
        <dbReference type="EMBL" id="CAK0800711.1"/>
    </source>
</evidence>
<sequence>MEGPKAVNMRVSGSSLEATNAQKMHLDPQAISMVLWACATQRAAAGTLPRHLADQAAAQLPRLSPQGVANVLWACAHLRLQRPPLAAALAAHRTGLVAGLGLAGVPPQAAANALWALARLPAADAGVRGLFDEVAEAALRRAPEWRPQEAAAVAWSVAVARARGTAARGVLLQAAGQAAELANCGGAAARDEASCRLLAGAAWSLAAAGLRQAPLWDSLAAAAVRLAPALSSQELANTSWAFVTASAADAPGLLPALASAAPAHLPELAGAELSAVSWALAPSRHRDPPWLGALGTVIAKDAGQLELHRLASLAWSWATTEGDPELLSTHVLPAAQAHVRRLSGPGCAPAGAAAEEAVLQLAWSFSPLGVSDEHFLADAEALLRKAGRERDRRARSAAEEAARAAGARPACAPADDAPAVVHVWQDVAFVHKPPGWEVDGGADAGTALTAPRRGVRRPSLCHCLLPCHRPRRGRGLRPHGAARRAVVRAGAVRALARGPARAAPLAGRARRRAGVRRALPRAPPAGARPHRHAAEGVAGRGHRGAGRRSARPHAGGALRLAAGRGPGLRGGALQPGGHLHSLGAEAPGAVPPRVPGAPRGVRRAVRARQLPPRPQLVPQELPAQVPAGAPPRGPRRRPRRGRGSAARRPPRRLARTACGGGRG</sequence>
<organism evidence="2 3">
    <name type="scientific">Prorocentrum cordatum</name>
    <dbReference type="NCBI Taxonomy" id="2364126"/>
    <lineage>
        <taxon>Eukaryota</taxon>
        <taxon>Sar</taxon>
        <taxon>Alveolata</taxon>
        <taxon>Dinophyceae</taxon>
        <taxon>Prorocentrales</taxon>
        <taxon>Prorocentraceae</taxon>
        <taxon>Prorocentrum</taxon>
    </lineage>
</organism>
<keyword evidence="3" id="KW-1185">Reference proteome</keyword>
<feature type="compositionally biased region" description="Basic residues" evidence="1">
    <location>
        <begin position="633"/>
        <end position="642"/>
    </location>
</feature>
<dbReference type="EMBL" id="CAUYUJ010002424">
    <property type="protein sequence ID" value="CAK0800711.1"/>
    <property type="molecule type" value="Genomic_DNA"/>
</dbReference>
<dbReference type="PANTHER" id="PTHR21228">
    <property type="entry name" value="FAST LEU-RICH DOMAIN-CONTAINING"/>
    <property type="match status" value="1"/>
</dbReference>
<name>A0ABN9Q7L5_9DINO</name>
<feature type="compositionally biased region" description="Basic residues" evidence="1">
    <location>
        <begin position="540"/>
        <end position="551"/>
    </location>
</feature>
<evidence type="ECO:0000256" key="1">
    <source>
        <dbReference type="SAM" id="MobiDB-lite"/>
    </source>
</evidence>
<feature type="compositionally biased region" description="Low complexity" evidence="1">
    <location>
        <begin position="575"/>
        <end position="588"/>
    </location>
</feature>
<dbReference type="PANTHER" id="PTHR21228:SF40">
    <property type="entry name" value="LD45607P"/>
    <property type="match status" value="1"/>
</dbReference>
<evidence type="ECO:0000313" key="3">
    <source>
        <dbReference type="Proteomes" id="UP001189429"/>
    </source>
</evidence>
<proteinExistence type="predicted"/>
<comment type="caution">
    <text evidence="2">The sequence shown here is derived from an EMBL/GenBank/DDBJ whole genome shotgun (WGS) entry which is preliminary data.</text>
</comment>
<feature type="compositionally biased region" description="Basic residues" evidence="1">
    <location>
        <begin position="508"/>
        <end position="519"/>
    </location>
</feature>
<feature type="region of interest" description="Disordered" evidence="1">
    <location>
        <begin position="503"/>
        <end position="598"/>
    </location>
</feature>
<reference evidence="2" key="1">
    <citation type="submission" date="2023-10" db="EMBL/GenBank/DDBJ databases">
        <authorList>
            <person name="Chen Y."/>
            <person name="Shah S."/>
            <person name="Dougan E. K."/>
            <person name="Thang M."/>
            <person name="Chan C."/>
        </authorList>
    </citation>
    <scope>NUCLEOTIDE SEQUENCE [LARGE SCALE GENOMIC DNA]</scope>
</reference>
<feature type="non-terminal residue" evidence="2">
    <location>
        <position position="663"/>
    </location>
</feature>
<gene>
    <name evidence="2" type="ORF">PCOR1329_LOCUS8780</name>
</gene>
<feature type="region of interest" description="Disordered" evidence="1">
    <location>
        <begin position="610"/>
        <end position="663"/>
    </location>
</feature>
<dbReference type="Proteomes" id="UP001189429">
    <property type="component" value="Unassembled WGS sequence"/>
</dbReference>
<feature type="compositionally biased region" description="Low complexity" evidence="1">
    <location>
        <begin position="552"/>
        <end position="563"/>
    </location>
</feature>
<accession>A0ABN9Q7L5</accession>
<protein>
    <submittedName>
        <fullName evidence="2">Uncharacterized protein</fullName>
    </submittedName>
</protein>
<feature type="compositionally biased region" description="Gly residues" evidence="1">
    <location>
        <begin position="564"/>
        <end position="574"/>
    </location>
</feature>
<dbReference type="InterPro" id="IPR050870">
    <property type="entry name" value="FAST_kinase"/>
</dbReference>